<reference evidence="3" key="1">
    <citation type="journal article" date="2018" name="Nat. Microbiol.">
        <title>Leveraging single-cell genomics to expand the fungal tree of life.</title>
        <authorList>
            <person name="Ahrendt S.R."/>
            <person name="Quandt C.A."/>
            <person name="Ciobanu D."/>
            <person name="Clum A."/>
            <person name="Salamov A."/>
            <person name="Andreopoulos B."/>
            <person name="Cheng J.F."/>
            <person name="Woyke T."/>
            <person name="Pelin A."/>
            <person name="Henrissat B."/>
            <person name="Reynolds N.K."/>
            <person name="Benny G.L."/>
            <person name="Smith M.E."/>
            <person name="James T.Y."/>
            <person name="Grigoriev I.V."/>
        </authorList>
    </citation>
    <scope>NUCLEOTIDE SEQUENCE [LARGE SCALE GENOMIC DNA]</scope>
    <source>
        <strain evidence="3">Benny S71-1</strain>
    </source>
</reference>
<keyword evidence="3" id="KW-1185">Reference proteome</keyword>
<feature type="signal peptide" evidence="1">
    <location>
        <begin position="1"/>
        <end position="19"/>
    </location>
</feature>
<protein>
    <submittedName>
        <fullName evidence="2">Uncharacterized protein</fullName>
    </submittedName>
</protein>
<evidence type="ECO:0000256" key="1">
    <source>
        <dbReference type="SAM" id="SignalP"/>
    </source>
</evidence>
<name>A0A4P9YZR0_9FUNG</name>
<evidence type="ECO:0000313" key="2">
    <source>
        <dbReference type="EMBL" id="RKP25673.1"/>
    </source>
</evidence>
<sequence length="142" mass="15859">MAYTRALFAIMVICAIALASYSPAVCASSSSSDGIPLEIKSRHKKPMQKKRINGPPILDDEIRQSFPHLRKEKDGVYTSSGPYGNRDAFLKCIRDERSFKMEKEVMLTWSGMQGRKAHCYITTSTLFPSSTSYWPASLISTA</sequence>
<dbReference type="AlphaFoldDB" id="A0A4P9YZR0"/>
<evidence type="ECO:0000313" key="3">
    <source>
        <dbReference type="Proteomes" id="UP000278143"/>
    </source>
</evidence>
<gene>
    <name evidence="2" type="ORF">SYNPS1DRAFT_28603</name>
</gene>
<dbReference type="Proteomes" id="UP000278143">
    <property type="component" value="Unassembled WGS sequence"/>
</dbReference>
<feature type="chain" id="PRO_5020231330" evidence="1">
    <location>
        <begin position="20"/>
        <end position="142"/>
    </location>
</feature>
<organism evidence="2 3">
    <name type="scientific">Syncephalis pseudoplumigaleata</name>
    <dbReference type="NCBI Taxonomy" id="1712513"/>
    <lineage>
        <taxon>Eukaryota</taxon>
        <taxon>Fungi</taxon>
        <taxon>Fungi incertae sedis</taxon>
        <taxon>Zoopagomycota</taxon>
        <taxon>Zoopagomycotina</taxon>
        <taxon>Zoopagomycetes</taxon>
        <taxon>Zoopagales</taxon>
        <taxon>Piptocephalidaceae</taxon>
        <taxon>Syncephalis</taxon>
    </lineage>
</organism>
<dbReference type="EMBL" id="KZ989661">
    <property type="protein sequence ID" value="RKP25673.1"/>
    <property type="molecule type" value="Genomic_DNA"/>
</dbReference>
<proteinExistence type="predicted"/>
<accession>A0A4P9YZR0</accession>
<keyword evidence="1" id="KW-0732">Signal</keyword>